<keyword evidence="6" id="KW-0564">Palmitate</keyword>
<comment type="caution">
    <text evidence="14">The sequence shown here is derived from an EMBL/GenBank/DDBJ whole genome shotgun (WGS) entry which is preliminary data.</text>
</comment>
<evidence type="ECO:0000259" key="13">
    <source>
        <dbReference type="Pfam" id="PF01529"/>
    </source>
</evidence>
<keyword evidence="8 11" id="KW-0012">Acyltransferase</keyword>
<dbReference type="GO" id="GO:0005783">
    <property type="term" value="C:endoplasmic reticulum"/>
    <property type="evidence" value="ECO:0007669"/>
    <property type="project" value="TreeGrafter"/>
</dbReference>
<comment type="domain">
    <text evidence="11">The DHHC domain is required for palmitoyltransferase activity.</text>
</comment>
<feature type="compositionally biased region" description="Basic and acidic residues" evidence="12">
    <location>
        <begin position="96"/>
        <end position="109"/>
    </location>
</feature>
<evidence type="ECO:0000256" key="4">
    <source>
        <dbReference type="ARBA" id="ARBA00022989"/>
    </source>
</evidence>
<accession>A0A9P9FD62</accession>
<keyword evidence="5 11" id="KW-0472">Membrane</keyword>
<evidence type="ECO:0000256" key="5">
    <source>
        <dbReference type="ARBA" id="ARBA00023136"/>
    </source>
</evidence>
<proteinExistence type="inferred from homology"/>
<protein>
    <recommendedName>
        <fullName evidence="11">Palmitoyltransferase</fullName>
        <ecNumber evidence="11">2.3.1.225</ecNumber>
    </recommendedName>
</protein>
<evidence type="ECO:0000256" key="12">
    <source>
        <dbReference type="SAM" id="MobiDB-lite"/>
    </source>
</evidence>
<dbReference type="EC" id="2.3.1.225" evidence="11"/>
<sequence>MPRPVTSNRAETRWTVRIIPFFIAGAFGFATFVVIPHLCINYLYRKRHNTGTAITLIVLYFVFFILTIASYLRTFFTVQFNPGLVPLSAERQALEKERKKNRSRGRDIETQPWVPPDSNPDSPGLEAFYSKDVFVCELDGRPKWCSECRTWKPDRAHHSSEIDRCIRKMDHLCPWVGGVVSETSFNFFTQFTFYCSILCGISIATAAYSLRLQQNEDRPLDGRIVGGLALASLFALFTSAMTMTSARFIGTNITNIDMLRKDQTFRLAVRVPPNSPSTQRYQTITYPLASPAWGQNDVMMNHVPGVSMGTMSPVSPRDEQAKRTFAILTTEPGENPWDVGIWKNCKSVMGNSILEWLLPIWHSPCCNHDSMESDYEFGPLIEELKKRYGIPDTGSPVTDGIEMRSAGASRH</sequence>
<feature type="transmembrane region" description="Helical" evidence="11">
    <location>
        <begin position="20"/>
        <end position="44"/>
    </location>
</feature>
<gene>
    <name evidence="14" type="ORF">B0J13DRAFT_543856</name>
</gene>
<evidence type="ECO:0000256" key="2">
    <source>
        <dbReference type="ARBA" id="ARBA00022679"/>
    </source>
</evidence>
<dbReference type="PROSITE" id="PS50216">
    <property type="entry name" value="DHHC"/>
    <property type="match status" value="1"/>
</dbReference>
<keyword evidence="3 11" id="KW-0812">Transmembrane</keyword>
<evidence type="ECO:0000313" key="15">
    <source>
        <dbReference type="Proteomes" id="UP000717696"/>
    </source>
</evidence>
<dbReference type="GO" id="GO:0016020">
    <property type="term" value="C:membrane"/>
    <property type="evidence" value="ECO:0007669"/>
    <property type="project" value="UniProtKB-SubCell"/>
</dbReference>
<evidence type="ECO:0000256" key="11">
    <source>
        <dbReference type="RuleBase" id="RU079119"/>
    </source>
</evidence>
<feature type="transmembrane region" description="Helical" evidence="11">
    <location>
        <begin position="191"/>
        <end position="210"/>
    </location>
</feature>
<keyword evidence="2 11" id="KW-0808">Transferase</keyword>
<evidence type="ECO:0000256" key="3">
    <source>
        <dbReference type="ARBA" id="ARBA00022692"/>
    </source>
</evidence>
<dbReference type="Pfam" id="PF01529">
    <property type="entry name" value="DHHC"/>
    <property type="match status" value="1"/>
</dbReference>
<dbReference type="PANTHER" id="PTHR22883">
    <property type="entry name" value="ZINC FINGER DHHC DOMAIN CONTAINING PROTEIN"/>
    <property type="match status" value="1"/>
</dbReference>
<reference evidence="14" key="1">
    <citation type="journal article" date="2021" name="Nat. Commun.">
        <title>Genetic determinants of endophytism in the Arabidopsis root mycobiome.</title>
        <authorList>
            <person name="Mesny F."/>
            <person name="Miyauchi S."/>
            <person name="Thiergart T."/>
            <person name="Pickel B."/>
            <person name="Atanasova L."/>
            <person name="Karlsson M."/>
            <person name="Huettel B."/>
            <person name="Barry K.W."/>
            <person name="Haridas S."/>
            <person name="Chen C."/>
            <person name="Bauer D."/>
            <person name="Andreopoulos W."/>
            <person name="Pangilinan J."/>
            <person name="LaButti K."/>
            <person name="Riley R."/>
            <person name="Lipzen A."/>
            <person name="Clum A."/>
            <person name="Drula E."/>
            <person name="Henrissat B."/>
            <person name="Kohler A."/>
            <person name="Grigoriev I.V."/>
            <person name="Martin F.M."/>
            <person name="Hacquard S."/>
        </authorList>
    </citation>
    <scope>NUCLEOTIDE SEQUENCE</scope>
    <source>
        <strain evidence="14">MPI-CAGE-AT-0021</strain>
    </source>
</reference>
<evidence type="ECO:0000256" key="10">
    <source>
        <dbReference type="ARBA" id="ARBA00048048"/>
    </source>
</evidence>
<name>A0A9P9FD62_9HYPO</name>
<dbReference type="GO" id="GO:0019706">
    <property type="term" value="F:protein-cysteine S-palmitoyltransferase activity"/>
    <property type="evidence" value="ECO:0007669"/>
    <property type="project" value="UniProtKB-EC"/>
</dbReference>
<feature type="region of interest" description="Disordered" evidence="12">
    <location>
        <begin position="389"/>
        <end position="411"/>
    </location>
</feature>
<dbReference type="PANTHER" id="PTHR22883:SF23">
    <property type="entry name" value="PALMITOYLTRANSFERASE ZDHHC6"/>
    <property type="match status" value="1"/>
</dbReference>
<dbReference type="EMBL" id="JAGMUU010000003">
    <property type="protein sequence ID" value="KAH7158226.1"/>
    <property type="molecule type" value="Genomic_DNA"/>
</dbReference>
<feature type="region of interest" description="Disordered" evidence="12">
    <location>
        <begin position="96"/>
        <end position="122"/>
    </location>
</feature>
<evidence type="ECO:0000256" key="1">
    <source>
        <dbReference type="ARBA" id="ARBA00004141"/>
    </source>
</evidence>
<comment type="catalytic activity">
    <reaction evidence="10 11">
        <text>L-cysteinyl-[protein] + hexadecanoyl-CoA = S-hexadecanoyl-L-cysteinyl-[protein] + CoA</text>
        <dbReference type="Rhea" id="RHEA:36683"/>
        <dbReference type="Rhea" id="RHEA-COMP:10131"/>
        <dbReference type="Rhea" id="RHEA-COMP:11032"/>
        <dbReference type="ChEBI" id="CHEBI:29950"/>
        <dbReference type="ChEBI" id="CHEBI:57287"/>
        <dbReference type="ChEBI" id="CHEBI:57379"/>
        <dbReference type="ChEBI" id="CHEBI:74151"/>
        <dbReference type="EC" id="2.3.1.225"/>
    </reaction>
</comment>
<dbReference type="AlphaFoldDB" id="A0A9P9FD62"/>
<feature type="domain" description="Palmitoyltransferase DHHC" evidence="13">
    <location>
        <begin position="141"/>
        <end position="260"/>
    </location>
</feature>
<evidence type="ECO:0000256" key="7">
    <source>
        <dbReference type="ARBA" id="ARBA00023288"/>
    </source>
</evidence>
<keyword evidence="15" id="KW-1185">Reference proteome</keyword>
<dbReference type="InterPro" id="IPR001594">
    <property type="entry name" value="Palmitoyltrfase_DHHC"/>
</dbReference>
<evidence type="ECO:0000313" key="14">
    <source>
        <dbReference type="EMBL" id="KAH7158226.1"/>
    </source>
</evidence>
<dbReference type="OrthoDB" id="331948at2759"/>
<organism evidence="14 15">
    <name type="scientific">Dactylonectria estremocensis</name>
    <dbReference type="NCBI Taxonomy" id="1079267"/>
    <lineage>
        <taxon>Eukaryota</taxon>
        <taxon>Fungi</taxon>
        <taxon>Dikarya</taxon>
        <taxon>Ascomycota</taxon>
        <taxon>Pezizomycotina</taxon>
        <taxon>Sordariomycetes</taxon>
        <taxon>Hypocreomycetidae</taxon>
        <taxon>Hypocreales</taxon>
        <taxon>Nectriaceae</taxon>
        <taxon>Dactylonectria</taxon>
    </lineage>
</organism>
<keyword evidence="7" id="KW-0449">Lipoprotein</keyword>
<feature type="transmembrane region" description="Helical" evidence="11">
    <location>
        <begin position="222"/>
        <end position="243"/>
    </location>
</feature>
<feature type="transmembrane region" description="Helical" evidence="11">
    <location>
        <begin position="51"/>
        <end position="72"/>
    </location>
</feature>
<evidence type="ECO:0000256" key="6">
    <source>
        <dbReference type="ARBA" id="ARBA00023139"/>
    </source>
</evidence>
<keyword evidence="4 11" id="KW-1133">Transmembrane helix</keyword>
<dbReference type="GO" id="GO:0005794">
    <property type="term" value="C:Golgi apparatus"/>
    <property type="evidence" value="ECO:0007669"/>
    <property type="project" value="TreeGrafter"/>
</dbReference>
<comment type="subcellular location">
    <subcellularLocation>
        <location evidence="1">Membrane</location>
        <topology evidence="1">Multi-pass membrane protein</topology>
    </subcellularLocation>
</comment>
<comment type="similarity">
    <text evidence="9">Belongs to the DHHC palmitoyltransferase family. PFA5 subfamily.</text>
</comment>
<dbReference type="InterPro" id="IPR039859">
    <property type="entry name" value="PFA4/ZDH16/20/ERF2-like"/>
</dbReference>
<dbReference type="GO" id="GO:0006612">
    <property type="term" value="P:protein targeting to membrane"/>
    <property type="evidence" value="ECO:0007669"/>
    <property type="project" value="TreeGrafter"/>
</dbReference>
<dbReference type="Proteomes" id="UP000717696">
    <property type="component" value="Unassembled WGS sequence"/>
</dbReference>
<evidence type="ECO:0000256" key="9">
    <source>
        <dbReference type="ARBA" id="ARBA00038298"/>
    </source>
</evidence>
<evidence type="ECO:0000256" key="8">
    <source>
        <dbReference type="ARBA" id="ARBA00023315"/>
    </source>
</evidence>